<feature type="transmembrane region" description="Helical" evidence="1">
    <location>
        <begin position="98"/>
        <end position="117"/>
    </location>
</feature>
<dbReference type="EMBL" id="CM029043">
    <property type="protein sequence ID" value="KAG2612278.1"/>
    <property type="molecule type" value="Genomic_DNA"/>
</dbReference>
<feature type="transmembrane region" description="Helical" evidence="1">
    <location>
        <begin position="221"/>
        <end position="243"/>
    </location>
</feature>
<dbReference type="Proteomes" id="UP000823388">
    <property type="component" value="Chromosome 4K"/>
</dbReference>
<reference evidence="2" key="1">
    <citation type="submission" date="2020-05" db="EMBL/GenBank/DDBJ databases">
        <title>WGS assembly of Panicum virgatum.</title>
        <authorList>
            <person name="Lovell J.T."/>
            <person name="Jenkins J."/>
            <person name="Shu S."/>
            <person name="Juenger T.E."/>
            <person name="Schmutz J."/>
        </authorList>
    </citation>
    <scope>NUCLEOTIDE SEQUENCE</scope>
    <source>
        <strain evidence="2">AP13</strain>
    </source>
</reference>
<keyword evidence="3" id="KW-1185">Reference proteome</keyword>
<proteinExistence type="predicted"/>
<keyword evidence="1" id="KW-0812">Transmembrane</keyword>
<keyword evidence="1" id="KW-1133">Transmembrane helix</keyword>
<evidence type="ECO:0000256" key="1">
    <source>
        <dbReference type="SAM" id="Phobius"/>
    </source>
</evidence>
<gene>
    <name evidence="2" type="ORF">PVAP13_4KG268305</name>
</gene>
<sequence length="276" mass="30823">MSAQPVAPSCFLAPADQAPAAPSAQDATPTNSPIKCSTKCFSCNVDELKSVDTTIWTASTTLLLFTVEIFTGHHQYEFGLRETDLDDHLVFDKMKRRYINPITPALSVGVVGTAIYIPADYKVLEKMTIQNSVILEPVHAILVDIGPWPPPLKNKNTLFSVSIDSHFCLVLSFSCGQEVVKHVPPRPPPTQRVLLMLNAQLRPIPRPSFCYHIVALQLEDFLMFNGLPIVITICSNLPTLWHFNYCWASTICQVLIFSWSPCLLLELITLLAWLPY</sequence>
<comment type="caution">
    <text evidence="2">The sequence shown here is derived from an EMBL/GenBank/DDBJ whole genome shotgun (WGS) entry which is preliminary data.</text>
</comment>
<organism evidence="2 3">
    <name type="scientific">Panicum virgatum</name>
    <name type="common">Blackwell switchgrass</name>
    <dbReference type="NCBI Taxonomy" id="38727"/>
    <lineage>
        <taxon>Eukaryota</taxon>
        <taxon>Viridiplantae</taxon>
        <taxon>Streptophyta</taxon>
        <taxon>Embryophyta</taxon>
        <taxon>Tracheophyta</taxon>
        <taxon>Spermatophyta</taxon>
        <taxon>Magnoliopsida</taxon>
        <taxon>Liliopsida</taxon>
        <taxon>Poales</taxon>
        <taxon>Poaceae</taxon>
        <taxon>PACMAD clade</taxon>
        <taxon>Panicoideae</taxon>
        <taxon>Panicodae</taxon>
        <taxon>Paniceae</taxon>
        <taxon>Panicinae</taxon>
        <taxon>Panicum</taxon>
        <taxon>Panicum sect. Hiantes</taxon>
    </lineage>
</organism>
<evidence type="ECO:0000313" key="3">
    <source>
        <dbReference type="Proteomes" id="UP000823388"/>
    </source>
</evidence>
<evidence type="ECO:0000313" key="2">
    <source>
        <dbReference type="EMBL" id="KAG2612278.1"/>
    </source>
</evidence>
<feature type="transmembrane region" description="Helical" evidence="1">
    <location>
        <begin position="255"/>
        <end position="274"/>
    </location>
</feature>
<dbReference type="AlphaFoldDB" id="A0A8T0TRC0"/>
<name>A0A8T0TRC0_PANVG</name>
<accession>A0A8T0TRC0</accession>
<protein>
    <submittedName>
        <fullName evidence="2">Uncharacterized protein</fullName>
    </submittedName>
</protein>
<keyword evidence="1" id="KW-0472">Membrane</keyword>